<comment type="caution">
    <text evidence="1">The sequence shown here is derived from an EMBL/GenBank/DDBJ whole genome shotgun (WGS) entry which is preliminary data.</text>
</comment>
<evidence type="ECO:0000313" key="1">
    <source>
        <dbReference type="EMBL" id="MCI34599.1"/>
    </source>
</evidence>
<reference evidence="1 2" key="1">
    <citation type="journal article" date="2018" name="Front. Plant Sci.">
        <title>Red Clover (Trifolium pratense) and Zigzag Clover (T. medium) - A Picture of Genomic Similarities and Differences.</title>
        <authorList>
            <person name="Dluhosova J."/>
            <person name="Istvanek J."/>
            <person name="Nedelnik J."/>
            <person name="Repkova J."/>
        </authorList>
    </citation>
    <scope>NUCLEOTIDE SEQUENCE [LARGE SCALE GENOMIC DNA]</scope>
    <source>
        <strain evidence="2">cv. 10/8</strain>
        <tissue evidence="1">Leaf</tissue>
    </source>
</reference>
<proteinExistence type="predicted"/>
<organism evidence="1 2">
    <name type="scientific">Trifolium medium</name>
    <dbReference type="NCBI Taxonomy" id="97028"/>
    <lineage>
        <taxon>Eukaryota</taxon>
        <taxon>Viridiplantae</taxon>
        <taxon>Streptophyta</taxon>
        <taxon>Embryophyta</taxon>
        <taxon>Tracheophyta</taxon>
        <taxon>Spermatophyta</taxon>
        <taxon>Magnoliopsida</taxon>
        <taxon>eudicotyledons</taxon>
        <taxon>Gunneridae</taxon>
        <taxon>Pentapetalae</taxon>
        <taxon>rosids</taxon>
        <taxon>fabids</taxon>
        <taxon>Fabales</taxon>
        <taxon>Fabaceae</taxon>
        <taxon>Papilionoideae</taxon>
        <taxon>50 kb inversion clade</taxon>
        <taxon>NPAAA clade</taxon>
        <taxon>Hologalegina</taxon>
        <taxon>IRL clade</taxon>
        <taxon>Trifolieae</taxon>
        <taxon>Trifolium</taxon>
    </lineage>
</organism>
<feature type="non-terminal residue" evidence="1">
    <location>
        <position position="16"/>
    </location>
</feature>
<protein>
    <submittedName>
        <fullName evidence="1">Uncharacterized protein</fullName>
    </submittedName>
</protein>
<accession>A0A392REC7</accession>
<dbReference type="Proteomes" id="UP000265520">
    <property type="component" value="Unassembled WGS sequence"/>
</dbReference>
<keyword evidence="2" id="KW-1185">Reference proteome</keyword>
<evidence type="ECO:0000313" key="2">
    <source>
        <dbReference type="Proteomes" id="UP000265520"/>
    </source>
</evidence>
<name>A0A392REC7_9FABA</name>
<dbReference type="EMBL" id="LXQA010215282">
    <property type="protein sequence ID" value="MCI34599.1"/>
    <property type="molecule type" value="Genomic_DNA"/>
</dbReference>
<dbReference type="AlphaFoldDB" id="A0A392REC7"/>
<sequence length="16" mass="1880">MSRLRSVCRISDSNKK</sequence>